<feature type="chain" id="PRO_5012108678" evidence="1">
    <location>
        <begin position="28"/>
        <end position="638"/>
    </location>
</feature>
<dbReference type="OrthoDB" id="9801799at2"/>
<reference evidence="3 6" key="1">
    <citation type="submission" date="2016-08" db="EMBL/GenBank/DDBJ databases">
        <title>Candidatus Dactylopiibacterium carminicum genome sequence.</title>
        <authorList>
            <person name="Ramirez-Puebla S.T."/>
            <person name="Ormeno-Orrillo E."/>
            <person name="Vera-Ponce De Leon A."/>
            <person name="Luis L."/>
            <person name="Sanchez-Flores A."/>
            <person name="Monica R."/>
            <person name="Martinez-Romero E."/>
        </authorList>
    </citation>
    <scope>NUCLEOTIDE SEQUENCE [LARGE SCALE GENOMIC DNA]</scope>
    <source>
        <strain evidence="3">END1</strain>
    </source>
</reference>
<feature type="domain" description="Solute-binding protein family 5" evidence="2">
    <location>
        <begin position="102"/>
        <end position="510"/>
    </location>
</feature>
<keyword evidence="6" id="KW-1185">Reference proteome</keyword>
<protein>
    <submittedName>
        <fullName evidence="4">Peptide ABC transporter</fullName>
    </submittedName>
</protein>
<dbReference type="PANTHER" id="PTHR30290:SF62">
    <property type="entry name" value="OLIGOPEPTIDE ABC TRANSPORTER, PERIPLASMIC OLIGOPEPTIDE-BINDING PROTEIN"/>
    <property type="match status" value="1"/>
</dbReference>
<dbReference type="AlphaFoldDB" id="A0A272EVG8"/>
<feature type="signal peptide" evidence="1">
    <location>
        <begin position="1"/>
        <end position="27"/>
    </location>
</feature>
<sequence>MSNHRITPALSAALACAALGLSLPAHALREAPSLAQTVAAKQLPPMAQRLPEKPEVVTPLKQTGTYGGTLRTAMRASADHNSILRVVGNQGLVRWSMDFNNVLPNLAESWTLSPDGSEYTFVLRRGARWSDGKPFTAEDVLFSMNDLVYNRQFFVSPPEQYVAKDKPAVISKVDEYTVRIKFAGPNLLFLEQLATPIGQHPTMYQKAYCSQFHPKYNPKVDELVAKEKQKDWAALLRQKCGDIETPSRWSNPERPTMDPWVIKEPYTGNATRVLLERNPYFWQVDTAGQQLPYLDRVQFQVISEVETIVLAALNGQLDYQHRHITSIQNRPVLAENAARSGYKVMALPGTGANSVGLYLNHSTQNAKLRPLMRNKDFRVALSLALDRKEVNDIVYLGQGLPWQIGPLKQSKWYNEKLGTQYLEHDLKRANALLDGLGLTKRDSDGYRLYADGGRVSLNAIVSIAWSNQVETLELVRRHLAQAGIELVIRSSERSLFYDRANNNDYDISVDTVPGGMDVTLNPRAIVAINPMESRVSLPWARWYLSGGKQGEEPSPAMKKRLQLFDQWRVAPTPAEAERLLREILASAADEFEMIGVVRSPSDTAIRNLKLQNVYEQMLVSWVYPNPAPALPQQWFFSK</sequence>
<dbReference type="RefSeq" id="WP_095524093.1">
    <property type="nucleotide sequence ID" value="NZ_MDUX01000015.1"/>
</dbReference>
<evidence type="ECO:0000256" key="1">
    <source>
        <dbReference type="SAM" id="SignalP"/>
    </source>
</evidence>
<dbReference type="Proteomes" id="UP000216107">
    <property type="component" value="Unassembled WGS sequence"/>
</dbReference>
<dbReference type="EMBL" id="NMRN01000014">
    <property type="protein sequence ID" value="PAS93660.1"/>
    <property type="molecule type" value="Genomic_DNA"/>
</dbReference>
<evidence type="ECO:0000313" key="3">
    <source>
        <dbReference type="EMBL" id="KAF7599724.1"/>
    </source>
</evidence>
<gene>
    <name evidence="3" type="ORF">BGI27_06475</name>
    <name evidence="4" type="ORF">CGU29_06915</name>
</gene>
<organism evidence="4 5">
    <name type="scientific">Candidatus Dactylopiibacterium carminicum</name>
    <dbReference type="NCBI Taxonomy" id="857335"/>
    <lineage>
        <taxon>Bacteria</taxon>
        <taxon>Pseudomonadati</taxon>
        <taxon>Pseudomonadota</taxon>
        <taxon>Betaproteobacteria</taxon>
        <taxon>Rhodocyclales</taxon>
        <taxon>Rhodocyclaceae</taxon>
        <taxon>Candidatus Dactylopiibacterium</taxon>
    </lineage>
</organism>
<dbReference type="InterPro" id="IPR039424">
    <property type="entry name" value="SBP_5"/>
</dbReference>
<dbReference type="SUPFAM" id="SSF53850">
    <property type="entry name" value="Periplasmic binding protein-like II"/>
    <property type="match status" value="1"/>
</dbReference>
<evidence type="ECO:0000259" key="2">
    <source>
        <dbReference type="Pfam" id="PF00496"/>
    </source>
</evidence>
<dbReference type="GO" id="GO:0015833">
    <property type="term" value="P:peptide transport"/>
    <property type="evidence" value="ECO:0007669"/>
    <property type="project" value="TreeGrafter"/>
</dbReference>
<comment type="caution">
    <text evidence="4">The sequence shown here is derived from an EMBL/GenBank/DDBJ whole genome shotgun (WGS) entry which is preliminary data.</text>
</comment>
<dbReference type="PANTHER" id="PTHR30290">
    <property type="entry name" value="PERIPLASMIC BINDING COMPONENT OF ABC TRANSPORTER"/>
    <property type="match status" value="1"/>
</dbReference>
<dbReference type="Gene3D" id="3.40.190.10">
    <property type="entry name" value="Periplasmic binding protein-like II"/>
    <property type="match status" value="1"/>
</dbReference>
<dbReference type="PROSITE" id="PS51257">
    <property type="entry name" value="PROKAR_LIPOPROTEIN"/>
    <property type="match status" value="1"/>
</dbReference>
<reference evidence="4 5" key="2">
    <citation type="submission" date="2017-07" db="EMBL/GenBank/DDBJ databases">
        <title>Candidatus Dactylopiibacterium carminicum, a nitrogen-fixing symbiont of the cochineal insect Dactylopius coccus and Dactylopius opuntiae (Hemiptera: Coccoidea: Dactylopiidae).</title>
        <authorList>
            <person name="Vera A."/>
        </authorList>
    </citation>
    <scope>NUCLEOTIDE SEQUENCE [LARGE SCALE GENOMIC DNA]</scope>
    <source>
        <strain evidence="4 5">NFDCM</strain>
    </source>
</reference>
<dbReference type="Gene3D" id="3.10.105.10">
    <property type="entry name" value="Dipeptide-binding Protein, Domain 3"/>
    <property type="match status" value="1"/>
</dbReference>
<dbReference type="Proteomes" id="UP000623509">
    <property type="component" value="Unassembled WGS sequence"/>
</dbReference>
<dbReference type="EMBL" id="MDUX01000015">
    <property type="protein sequence ID" value="KAF7599724.1"/>
    <property type="molecule type" value="Genomic_DNA"/>
</dbReference>
<dbReference type="GO" id="GO:1904680">
    <property type="term" value="F:peptide transmembrane transporter activity"/>
    <property type="evidence" value="ECO:0007669"/>
    <property type="project" value="TreeGrafter"/>
</dbReference>
<keyword evidence="1" id="KW-0732">Signal</keyword>
<dbReference type="CDD" id="cd08500">
    <property type="entry name" value="PBP2_NikA_DppA_OppA_like_4"/>
    <property type="match status" value="1"/>
</dbReference>
<evidence type="ECO:0000313" key="5">
    <source>
        <dbReference type="Proteomes" id="UP000216107"/>
    </source>
</evidence>
<evidence type="ECO:0000313" key="4">
    <source>
        <dbReference type="EMBL" id="PAS93660.1"/>
    </source>
</evidence>
<name>A0A272EVG8_9RHOO</name>
<accession>A0A272EVG8</accession>
<dbReference type="Pfam" id="PF00496">
    <property type="entry name" value="SBP_bac_5"/>
    <property type="match status" value="1"/>
</dbReference>
<evidence type="ECO:0000313" key="6">
    <source>
        <dbReference type="Proteomes" id="UP000623509"/>
    </source>
</evidence>
<proteinExistence type="predicted"/>
<dbReference type="InterPro" id="IPR000914">
    <property type="entry name" value="SBP_5_dom"/>
</dbReference>